<organism evidence="1 2">
    <name type="scientific">Geobacter argillaceus</name>
    <dbReference type="NCBI Taxonomy" id="345631"/>
    <lineage>
        <taxon>Bacteria</taxon>
        <taxon>Pseudomonadati</taxon>
        <taxon>Thermodesulfobacteriota</taxon>
        <taxon>Desulfuromonadia</taxon>
        <taxon>Geobacterales</taxon>
        <taxon>Geobacteraceae</taxon>
        <taxon>Geobacter</taxon>
    </lineage>
</organism>
<gene>
    <name evidence="1" type="ORF">JN12_00404</name>
</gene>
<proteinExistence type="predicted"/>
<comment type="caution">
    <text evidence="1">The sequence shown here is derived from an EMBL/GenBank/DDBJ whole genome shotgun (WGS) entry which is preliminary data.</text>
</comment>
<accession>A0A562WU19</accession>
<evidence type="ECO:0000313" key="1">
    <source>
        <dbReference type="EMBL" id="TWJ32993.1"/>
    </source>
</evidence>
<name>A0A562WU19_9BACT</name>
<dbReference type="AlphaFoldDB" id="A0A562WU19"/>
<protein>
    <submittedName>
        <fullName evidence="1">Uncharacterized protein</fullName>
    </submittedName>
</protein>
<reference evidence="1 2" key="1">
    <citation type="submission" date="2019-07" db="EMBL/GenBank/DDBJ databases">
        <title>Genomic Encyclopedia of Archaeal and Bacterial Type Strains, Phase II (KMG-II): from individual species to whole genera.</title>
        <authorList>
            <person name="Goeker M."/>
        </authorList>
    </citation>
    <scope>NUCLEOTIDE SEQUENCE [LARGE SCALE GENOMIC DNA]</scope>
    <source>
        <strain evidence="1 2">ATCC BAA-1139</strain>
    </source>
</reference>
<dbReference type="Proteomes" id="UP000319449">
    <property type="component" value="Unassembled WGS sequence"/>
</dbReference>
<keyword evidence="2" id="KW-1185">Reference proteome</keyword>
<dbReference type="EMBL" id="VLLN01000002">
    <property type="protein sequence ID" value="TWJ32993.1"/>
    <property type="molecule type" value="Genomic_DNA"/>
</dbReference>
<evidence type="ECO:0000313" key="2">
    <source>
        <dbReference type="Proteomes" id="UP000319449"/>
    </source>
</evidence>
<sequence length="57" mass="6502">MTEKEIAVLEQLAEEKELALESDCSRKDLKERRAVAKTMLYDGSKKLKHSVPKGKKI</sequence>
<dbReference type="RefSeq" id="WP_170241813.1">
    <property type="nucleotide sequence ID" value="NZ_VLLN01000002.1"/>
</dbReference>